<proteinExistence type="predicted"/>
<reference evidence="2 3" key="1">
    <citation type="submission" date="2016-10" db="EMBL/GenBank/DDBJ databases">
        <authorList>
            <person name="de Groot N.N."/>
        </authorList>
    </citation>
    <scope>NUCLEOTIDE SEQUENCE [LARGE SCALE GENOMIC DNA]</scope>
    <source>
        <strain evidence="2 3">DSM 19547</strain>
    </source>
</reference>
<dbReference type="EMBL" id="FOXA01000003">
    <property type="protein sequence ID" value="SFP14973.1"/>
    <property type="molecule type" value="Genomic_DNA"/>
</dbReference>
<evidence type="ECO:0000259" key="1">
    <source>
        <dbReference type="Pfam" id="PF13460"/>
    </source>
</evidence>
<dbReference type="InterPro" id="IPR016040">
    <property type="entry name" value="NAD(P)-bd_dom"/>
</dbReference>
<name>A0A1I5MZI1_9RHOB</name>
<dbReference type="PANTHER" id="PTHR43355:SF2">
    <property type="entry name" value="FLAVIN REDUCTASE (NADPH)"/>
    <property type="match status" value="1"/>
</dbReference>
<dbReference type="GO" id="GO:0004074">
    <property type="term" value="F:biliverdin reductase [NAD(P)H] activity"/>
    <property type="evidence" value="ECO:0007669"/>
    <property type="project" value="TreeGrafter"/>
</dbReference>
<dbReference type="PANTHER" id="PTHR43355">
    <property type="entry name" value="FLAVIN REDUCTASE (NADPH)"/>
    <property type="match status" value="1"/>
</dbReference>
<dbReference type="GO" id="GO:0042602">
    <property type="term" value="F:riboflavin reductase (NADPH) activity"/>
    <property type="evidence" value="ECO:0007669"/>
    <property type="project" value="TreeGrafter"/>
</dbReference>
<sequence>MKLAVIGASGTTGQQIVNQAVAAGHDVRAIDRDDCKDAAFPNMVDRRQGDVLEGDLAPLLEGREAVLSGLGVPLAPKTAASPPPLYSEGTRNIVDAMRRAGVRRLVVISATFVATRDRGPLWFRAAAHLALDRIFDQMAEMEEILRGTDDIDWTAVRPGWLLDGALTRDYVVRPDAIPDDLIRTRHADLAHFMLHCAESDDWVRQTPAVARAEEPAVSGPQAVLQELAG</sequence>
<dbReference type="Pfam" id="PF13460">
    <property type="entry name" value="NAD_binding_10"/>
    <property type="match status" value="1"/>
</dbReference>
<accession>A0A1I5MZI1</accession>
<dbReference type="CDD" id="cd05244">
    <property type="entry name" value="BVR-B_like_SDR_a"/>
    <property type="match status" value="1"/>
</dbReference>
<dbReference type="Proteomes" id="UP000199356">
    <property type="component" value="Unassembled WGS sequence"/>
</dbReference>
<protein>
    <submittedName>
        <fullName evidence="2">Putative NADH-flavin reductase</fullName>
    </submittedName>
</protein>
<dbReference type="Gene3D" id="3.40.50.720">
    <property type="entry name" value="NAD(P)-binding Rossmann-like Domain"/>
    <property type="match status" value="1"/>
</dbReference>
<evidence type="ECO:0000313" key="2">
    <source>
        <dbReference type="EMBL" id="SFP14973.1"/>
    </source>
</evidence>
<feature type="domain" description="NAD(P)-binding" evidence="1">
    <location>
        <begin position="7"/>
        <end position="199"/>
    </location>
</feature>
<dbReference type="InterPro" id="IPR036291">
    <property type="entry name" value="NAD(P)-bd_dom_sf"/>
</dbReference>
<organism evidence="2 3">
    <name type="scientific">Tranquillimonas alkanivorans</name>
    <dbReference type="NCBI Taxonomy" id="441119"/>
    <lineage>
        <taxon>Bacteria</taxon>
        <taxon>Pseudomonadati</taxon>
        <taxon>Pseudomonadota</taxon>
        <taxon>Alphaproteobacteria</taxon>
        <taxon>Rhodobacterales</taxon>
        <taxon>Roseobacteraceae</taxon>
        <taxon>Tranquillimonas</taxon>
    </lineage>
</organism>
<dbReference type="OrthoDB" id="7419852at2"/>
<dbReference type="AlphaFoldDB" id="A0A1I5MZI1"/>
<dbReference type="RefSeq" id="WP_093418769.1">
    <property type="nucleotide sequence ID" value="NZ_FOXA01000003.1"/>
</dbReference>
<gene>
    <name evidence="2" type="ORF">SAMN04488047_10326</name>
</gene>
<evidence type="ECO:0000313" key="3">
    <source>
        <dbReference type="Proteomes" id="UP000199356"/>
    </source>
</evidence>
<dbReference type="InterPro" id="IPR051606">
    <property type="entry name" value="Polyketide_Oxido-like"/>
</dbReference>
<dbReference type="SUPFAM" id="SSF51735">
    <property type="entry name" value="NAD(P)-binding Rossmann-fold domains"/>
    <property type="match status" value="1"/>
</dbReference>
<dbReference type="STRING" id="441119.SAMN04488047_10326"/>
<keyword evidence="3" id="KW-1185">Reference proteome</keyword>